<dbReference type="InterPro" id="IPR054221">
    <property type="entry name" value="DUF6941"/>
</dbReference>
<comment type="caution">
    <text evidence="1">The sequence shown here is derived from an EMBL/GenBank/DDBJ whole genome shotgun (WGS) entry which is preliminary data.</text>
</comment>
<evidence type="ECO:0000313" key="1">
    <source>
        <dbReference type="EMBL" id="PWF26507.1"/>
    </source>
</evidence>
<name>A0A2V1KA14_9ACTO</name>
<protein>
    <submittedName>
        <fullName evidence="1">Uncharacterized protein</fullName>
    </submittedName>
</protein>
<accession>A0A2V1KA14</accession>
<organism evidence="1 2">
    <name type="scientific">Ancrocorticia populi</name>
    <dbReference type="NCBI Taxonomy" id="2175228"/>
    <lineage>
        <taxon>Bacteria</taxon>
        <taxon>Bacillati</taxon>
        <taxon>Actinomycetota</taxon>
        <taxon>Actinomycetes</taxon>
        <taxon>Actinomycetales</taxon>
        <taxon>Actinomycetaceae</taxon>
        <taxon>Ancrocorticia</taxon>
    </lineage>
</organism>
<proteinExistence type="predicted"/>
<dbReference type="Proteomes" id="UP000245283">
    <property type="component" value="Unassembled WGS sequence"/>
</dbReference>
<gene>
    <name evidence="1" type="ORF">DD236_06555</name>
</gene>
<dbReference type="Pfam" id="PF22091">
    <property type="entry name" value="DUF6941"/>
    <property type="match status" value="1"/>
</dbReference>
<sequence length="170" mass="18573">MRFVVVNIQTDPGQHYFAKRVMAVVVDKGSVLDCSCRIHYMAQLDYVFLADYAAVTGGKLTAIGASFTKVVVPSFPTQLSLYIAGRIRADHNEGNCPLTLTVLPPDGSYEIRGDLELEPEAEEPYKENKVGLLFAAGVVISLPTEGLYAVQVSLGNEVARELKFFAEEEA</sequence>
<reference evidence="2" key="1">
    <citation type="submission" date="2018-05" db="EMBL/GenBank/DDBJ databases">
        <authorList>
            <person name="Li Y."/>
        </authorList>
    </citation>
    <scope>NUCLEOTIDE SEQUENCE [LARGE SCALE GENOMIC DNA]</scope>
    <source>
        <strain evidence="2">sk1b4</strain>
    </source>
</reference>
<evidence type="ECO:0000313" key="2">
    <source>
        <dbReference type="Proteomes" id="UP000245283"/>
    </source>
</evidence>
<dbReference type="OrthoDB" id="5118451at2"/>
<keyword evidence="2" id="KW-1185">Reference proteome</keyword>
<dbReference type="EMBL" id="QETB01000003">
    <property type="protein sequence ID" value="PWF26507.1"/>
    <property type="molecule type" value="Genomic_DNA"/>
</dbReference>
<dbReference type="RefSeq" id="WP_109093580.1">
    <property type="nucleotide sequence ID" value="NZ_QETB01000003.1"/>
</dbReference>
<dbReference type="AlphaFoldDB" id="A0A2V1KA14"/>